<keyword evidence="2" id="KW-1133">Transmembrane helix</keyword>
<dbReference type="PANTHER" id="PTHR12558:SF13">
    <property type="entry name" value="CELL DIVISION CYCLE PROTEIN 27 HOMOLOG"/>
    <property type="match status" value="1"/>
</dbReference>
<feature type="region of interest" description="Disordered" evidence="1">
    <location>
        <begin position="469"/>
        <end position="526"/>
    </location>
</feature>
<evidence type="ECO:0000256" key="2">
    <source>
        <dbReference type="SAM" id="Phobius"/>
    </source>
</evidence>
<dbReference type="EMBL" id="CP163443">
    <property type="protein sequence ID" value="XDQ53665.1"/>
    <property type="molecule type" value="Genomic_DNA"/>
</dbReference>
<feature type="compositionally biased region" description="Pro residues" evidence="1">
    <location>
        <begin position="495"/>
        <end position="517"/>
    </location>
</feature>
<gene>
    <name evidence="3" type="ORF">AB5J53_19350</name>
</gene>
<dbReference type="SUPFAM" id="SSF48452">
    <property type="entry name" value="TPR-like"/>
    <property type="match status" value="2"/>
</dbReference>
<sequence>MEIEERQAVFSGLQPQEPRGPRFSPVAKRVLIGVVVGGVVLGGVLVLLPPARQAVVPPSPGPGPVTRAQTAVAAGMPAALPDLAALIGDREAHLRAHPRDEQSWAVLGSAYVEQARRTATPAYYPKAEKALRTSLQIRPEGNAEALEGLAALADARSDFQEAKEWGEAAVEESPKRWTTYPLLIDAYTGLGDYKATRATLEKLQKLHSGPTVLAQASRVYWDRGWREDAAASIADAVAGARTPSEEAVFLQQAGELAWERGDPEQSFRYYKAALGSDPDAHGALAGQGRALAALGRTSEALRAYQTALAKRPAPRYSLELGELYEKLGLGRAARGQYDLLRERVRQENTGGMDDELVLGLFEADHGDPAEAVQRLRDEWDRHPAIPVADALGWALHRTGANEEALTFATKVTDKEHGGGVRSGLYMYHLGQIESSLDLFGPARRHLTDALRINPYFSPLFVPLAQETLEDLGEPPAGGPPEPPEEEPEQYTAPAAPQPPPAPAPKPRPTRTPKPAVTPAPRRSASR</sequence>
<dbReference type="InterPro" id="IPR011990">
    <property type="entry name" value="TPR-like_helical_dom_sf"/>
</dbReference>
<dbReference type="Gene3D" id="1.25.40.10">
    <property type="entry name" value="Tetratricopeptide repeat domain"/>
    <property type="match status" value="2"/>
</dbReference>
<dbReference type="AlphaFoldDB" id="A0AB39RFS1"/>
<evidence type="ECO:0000313" key="3">
    <source>
        <dbReference type="EMBL" id="XDQ53665.1"/>
    </source>
</evidence>
<evidence type="ECO:0000256" key="1">
    <source>
        <dbReference type="SAM" id="MobiDB-lite"/>
    </source>
</evidence>
<organism evidence="3">
    <name type="scientific">Streptomyces sp. R41</name>
    <dbReference type="NCBI Taxonomy" id="3238632"/>
    <lineage>
        <taxon>Bacteria</taxon>
        <taxon>Bacillati</taxon>
        <taxon>Actinomycetota</taxon>
        <taxon>Actinomycetes</taxon>
        <taxon>Kitasatosporales</taxon>
        <taxon>Streptomycetaceae</taxon>
        <taxon>Streptomyces</taxon>
    </lineage>
</organism>
<name>A0AB39RFS1_9ACTN</name>
<keyword evidence="2" id="KW-0472">Membrane</keyword>
<dbReference type="InterPro" id="IPR019734">
    <property type="entry name" value="TPR_rpt"/>
</dbReference>
<keyword evidence="2" id="KW-0812">Transmembrane</keyword>
<dbReference type="RefSeq" id="WP_369246911.1">
    <property type="nucleotide sequence ID" value="NZ_CP163443.1"/>
</dbReference>
<reference evidence="3" key="1">
    <citation type="submission" date="2024-07" db="EMBL/GenBank/DDBJ databases">
        <authorList>
            <person name="Yu S.T."/>
        </authorList>
    </citation>
    <scope>NUCLEOTIDE SEQUENCE</scope>
    <source>
        <strain evidence="3">R41</strain>
    </source>
</reference>
<feature type="region of interest" description="Disordered" evidence="1">
    <location>
        <begin position="1"/>
        <end position="21"/>
    </location>
</feature>
<dbReference type="SMART" id="SM00028">
    <property type="entry name" value="TPR"/>
    <property type="match status" value="4"/>
</dbReference>
<dbReference type="PANTHER" id="PTHR12558">
    <property type="entry name" value="CELL DIVISION CYCLE 16,23,27"/>
    <property type="match status" value="1"/>
</dbReference>
<dbReference type="Pfam" id="PF13432">
    <property type="entry name" value="TPR_16"/>
    <property type="match status" value="1"/>
</dbReference>
<proteinExistence type="predicted"/>
<accession>A0AB39RFS1</accession>
<protein>
    <submittedName>
        <fullName evidence="3">Tetratricopeptide repeat protein</fullName>
    </submittedName>
</protein>
<feature type="transmembrane region" description="Helical" evidence="2">
    <location>
        <begin position="30"/>
        <end position="48"/>
    </location>
</feature>